<dbReference type="InterPro" id="IPR037171">
    <property type="entry name" value="NagB/RpiA_transferase-like"/>
</dbReference>
<sequence length="207" mass="22061">MKTLQPDQPTDTGKALAKNALRRDMSARRAALTPEAVAAAGLLAAKRVLALPAYVQAREILAYMAVRNELDAGLIASQALADGKRLLLPRCRDGAPGLVDLGCVRCLSEAAPGSYGIPEPPREACLPPEAFSPDLILVPGLAFDRRGNRLGFGGGYYDRLLALPMAQNAFTVGLGYDFQLIALLPAEPWDKPVNAVVTDRQTLLTTP</sequence>
<dbReference type="InterPro" id="IPR002698">
    <property type="entry name" value="FTHF_cligase"/>
</dbReference>
<feature type="binding site" evidence="4">
    <location>
        <position position="64"/>
    </location>
    <ligand>
        <name>substrate</name>
    </ligand>
</feature>
<protein>
    <recommendedName>
        <fullName evidence="5">5-formyltetrahydrofolate cyclo-ligase</fullName>
        <ecNumber evidence="5">6.3.3.2</ecNumber>
    </recommendedName>
</protein>
<comment type="cofactor">
    <cofactor evidence="5">
        <name>Mg(2+)</name>
        <dbReference type="ChEBI" id="CHEBI:18420"/>
    </cofactor>
</comment>
<dbReference type="Proteomes" id="UP000009071">
    <property type="component" value="Chromosome"/>
</dbReference>
<keyword evidence="5" id="KW-0479">Metal-binding</keyword>
<dbReference type="Pfam" id="PF01812">
    <property type="entry name" value="5-FTHF_cyc-lig"/>
    <property type="match status" value="1"/>
</dbReference>
<evidence type="ECO:0000256" key="4">
    <source>
        <dbReference type="PIRSR" id="PIRSR006806-1"/>
    </source>
</evidence>
<comment type="similarity">
    <text evidence="1 5">Belongs to the 5-formyltetrahydrofolate cyclo-ligase family.</text>
</comment>
<accession>C4XSX0</accession>
<feature type="binding site" evidence="4">
    <location>
        <begin position="149"/>
        <end position="157"/>
    </location>
    <ligand>
        <name>ATP</name>
        <dbReference type="ChEBI" id="CHEBI:30616"/>
    </ligand>
</feature>
<organism evidence="6 7">
    <name type="scientific">Solidesulfovibrio magneticus (strain ATCC 700980 / DSM 13731 / RS-1)</name>
    <name type="common">Desulfovibrio magneticus</name>
    <dbReference type="NCBI Taxonomy" id="573370"/>
    <lineage>
        <taxon>Bacteria</taxon>
        <taxon>Pseudomonadati</taxon>
        <taxon>Thermodesulfobacteriota</taxon>
        <taxon>Desulfovibrionia</taxon>
        <taxon>Desulfovibrionales</taxon>
        <taxon>Desulfovibrionaceae</taxon>
        <taxon>Solidesulfovibrio</taxon>
    </lineage>
</organism>
<dbReference type="SUPFAM" id="SSF100950">
    <property type="entry name" value="NagB/RpiA/CoA transferase-like"/>
    <property type="match status" value="1"/>
</dbReference>
<dbReference type="InterPro" id="IPR024185">
    <property type="entry name" value="FTHF_cligase-like_sf"/>
</dbReference>
<evidence type="ECO:0000256" key="3">
    <source>
        <dbReference type="ARBA" id="ARBA00022840"/>
    </source>
</evidence>
<dbReference type="RefSeq" id="WP_015860994.1">
    <property type="nucleotide sequence ID" value="NC_012796.1"/>
</dbReference>
<dbReference type="GO" id="GO:0030272">
    <property type="term" value="F:5-formyltetrahydrofolate cyclo-ligase activity"/>
    <property type="evidence" value="ECO:0007669"/>
    <property type="project" value="UniProtKB-EC"/>
</dbReference>
<dbReference type="GO" id="GO:0046872">
    <property type="term" value="F:metal ion binding"/>
    <property type="evidence" value="ECO:0007669"/>
    <property type="project" value="UniProtKB-KW"/>
</dbReference>
<dbReference type="GO" id="GO:0035999">
    <property type="term" value="P:tetrahydrofolate interconversion"/>
    <property type="evidence" value="ECO:0007669"/>
    <property type="project" value="TreeGrafter"/>
</dbReference>
<dbReference type="eggNOG" id="COG0212">
    <property type="taxonomic scope" value="Bacteria"/>
</dbReference>
<dbReference type="KEGG" id="dma:DMR_23210"/>
<dbReference type="PANTHER" id="PTHR23407">
    <property type="entry name" value="ATPASE INHIBITOR/5-FORMYLTETRAHYDROFOLATE CYCLO-LIGASE"/>
    <property type="match status" value="1"/>
</dbReference>
<keyword evidence="3 4" id="KW-0067">ATP-binding</keyword>
<dbReference type="NCBIfam" id="TIGR02727">
    <property type="entry name" value="MTHFS_bact"/>
    <property type="match status" value="1"/>
</dbReference>
<dbReference type="GO" id="GO:0009396">
    <property type="term" value="P:folic acid-containing compound biosynthetic process"/>
    <property type="evidence" value="ECO:0007669"/>
    <property type="project" value="TreeGrafter"/>
</dbReference>
<feature type="binding site" evidence="4">
    <location>
        <begin position="18"/>
        <end position="22"/>
    </location>
    <ligand>
        <name>ATP</name>
        <dbReference type="ChEBI" id="CHEBI:30616"/>
    </ligand>
</feature>
<dbReference type="AlphaFoldDB" id="C4XSX0"/>
<dbReference type="STRING" id="573370.DMR_23210"/>
<keyword evidence="2 4" id="KW-0547">Nucleotide-binding</keyword>
<dbReference type="PANTHER" id="PTHR23407:SF1">
    <property type="entry name" value="5-FORMYLTETRAHYDROFOLATE CYCLO-LIGASE"/>
    <property type="match status" value="1"/>
</dbReference>
<keyword evidence="5" id="KW-0460">Magnesium</keyword>
<keyword evidence="7" id="KW-1185">Reference proteome</keyword>
<gene>
    <name evidence="6" type="ordered locus">DMR_23210</name>
</gene>
<evidence type="ECO:0000256" key="5">
    <source>
        <dbReference type="RuleBase" id="RU361279"/>
    </source>
</evidence>
<dbReference type="Gene3D" id="3.40.50.10420">
    <property type="entry name" value="NagB/RpiA/CoA transferase-like"/>
    <property type="match status" value="1"/>
</dbReference>
<feature type="binding site" evidence="4">
    <location>
        <position position="69"/>
    </location>
    <ligand>
        <name>substrate</name>
    </ligand>
</feature>
<evidence type="ECO:0000256" key="1">
    <source>
        <dbReference type="ARBA" id="ARBA00010638"/>
    </source>
</evidence>
<name>C4XSX0_SOLM1</name>
<evidence type="ECO:0000256" key="2">
    <source>
        <dbReference type="ARBA" id="ARBA00022741"/>
    </source>
</evidence>
<dbReference type="PIRSF" id="PIRSF006806">
    <property type="entry name" value="FTHF_cligase"/>
    <property type="match status" value="1"/>
</dbReference>
<dbReference type="HOGENOM" id="CLU_066245_2_2_7"/>
<reference evidence="6 7" key="1">
    <citation type="journal article" date="2009" name="Genome Res.">
        <title>Whole genome sequence of Desulfovibrio magneticus strain RS-1 revealed common gene clusters in magnetotactic bacteria.</title>
        <authorList>
            <person name="Nakazawa H."/>
            <person name="Arakaki A."/>
            <person name="Narita-Yamada S."/>
            <person name="Yashiro I."/>
            <person name="Jinno K."/>
            <person name="Aoki N."/>
            <person name="Tsuruyama A."/>
            <person name="Okamura Y."/>
            <person name="Tanikawa S."/>
            <person name="Fujita N."/>
            <person name="Takeyama H."/>
            <person name="Matsunaga T."/>
        </authorList>
    </citation>
    <scope>NUCLEOTIDE SEQUENCE [LARGE SCALE GENOMIC DNA]</scope>
    <source>
        <strain evidence="7">ATCC 700980 / DSM 13731 / RS-1</strain>
    </source>
</reference>
<evidence type="ECO:0000313" key="6">
    <source>
        <dbReference type="EMBL" id="BAH75812.1"/>
    </source>
</evidence>
<dbReference type="GO" id="GO:0005524">
    <property type="term" value="F:ATP binding"/>
    <property type="evidence" value="ECO:0007669"/>
    <property type="project" value="UniProtKB-KW"/>
</dbReference>
<dbReference type="EMBL" id="AP010904">
    <property type="protein sequence ID" value="BAH75812.1"/>
    <property type="molecule type" value="Genomic_DNA"/>
</dbReference>
<proteinExistence type="inferred from homology"/>
<comment type="catalytic activity">
    <reaction evidence="5">
        <text>(6S)-5-formyl-5,6,7,8-tetrahydrofolate + ATP = (6R)-5,10-methenyltetrahydrofolate + ADP + phosphate</text>
        <dbReference type="Rhea" id="RHEA:10488"/>
        <dbReference type="ChEBI" id="CHEBI:30616"/>
        <dbReference type="ChEBI" id="CHEBI:43474"/>
        <dbReference type="ChEBI" id="CHEBI:57455"/>
        <dbReference type="ChEBI" id="CHEBI:57457"/>
        <dbReference type="ChEBI" id="CHEBI:456216"/>
        <dbReference type="EC" id="6.3.3.2"/>
    </reaction>
</comment>
<evidence type="ECO:0000313" key="7">
    <source>
        <dbReference type="Proteomes" id="UP000009071"/>
    </source>
</evidence>
<dbReference type="EC" id="6.3.3.2" evidence="5"/>